<evidence type="ECO:0000313" key="2">
    <source>
        <dbReference type="EMBL" id="SVA30658.1"/>
    </source>
</evidence>
<feature type="non-terminal residue" evidence="2">
    <location>
        <position position="1"/>
    </location>
</feature>
<reference evidence="2" key="1">
    <citation type="submission" date="2018-05" db="EMBL/GenBank/DDBJ databases">
        <authorList>
            <person name="Lanie J.A."/>
            <person name="Ng W.-L."/>
            <person name="Kazmierczak K.M."/>
            <person name="Andrzejewski T.M."/>
            <person name="Davidsen T.M."/>
            <person name="Wayne K.J."/>
            <person name="Tettelin H."/>
            <person name="Glass J.I."/>
            <person name="Rusch D."/>
            <person name="Podicherti R."/>
            <person name="Tsui H.-C.T."/>
            <person name="Winkler M.E."/>
        </authorList>
    </citation>
    <scope>NUCLEOTIDE SEQUENCE</scope>
</reference>
<dbReference type="Pfam" id="PF06037">
    <property type="entry name" value="DUF922"/>
    <property type="match status" value="1"/>
</dbReference>
<gene>
    <name evidence="2" type="ORF">METZ01_LOCUS83512</name>
</gene>
<organism evidence="2">
    <name type="scientific">marine metagenome</name>
    <dbReference type="NCBI Taxonomy" id="408172"/>
    <lineage>
        <taxon>unclassified sequences</taxon>
        <taxon>metagenomes</taxon>
        <taxon>ecological metagenomes</taxon>
    </lineage>
</organism>
<protein>
    <recommendedName>
        <fullName evidence="3">DUF922 domain-containing protein</fullName>
    </recommendedName>
</protein>
<feature type="region of interest" description="Disordered" evidence="1">
    <location>
        <begin position="176"/>
        <end position="196"/>
    </location>
</feature>
<proteinExistence type="predicted"/>
<accession>A0A381USP7</accession>
<dbReference type="InterPro" id="IPR010321">
    <property type="entry name" value="DUF922"/>
</dbReference>
<evidence type="ECO:0008006" key="3">
    <source>
        <dbReference type="Google" id="ProtNLM"/>
    </source>
</evidence>
<dbReference type="AlphaFoldDB" id="A0A381USP7"/>
<evidence type="ECO:0000256" key="1">
    <source>
        <dbReference type="SAM" id="MobiDB-lite"/>
    </source>
</evidence>
<sequence>VVIALRCAILICLIATTHVEASPLVKRRNETYQVTGSSVHDLRQMINRDGPTNSDDGKRYDGLTEWSLTWDYQLKRRGKVWIVVNRTVLLDIKVLTPRWTDFQTAPGILRTQWQVYRANLLRHEEGHVRVALRAANAVDKYLGTCGASSSMEKLRNDIQKNTRALLKQYRKIDRSYDQRTRHGATQGATLAKGPEG</sequence>
<dbReference type="EMBL" id="UINC01006962">
    <property type="protein sequence ID" value="SVA30658.1"/>
    <property type="molecule type" value="Genomic_DNA"/>
</dbReference>
<name>A0A381USP7_9ZZZZ</name>